<dbReference type="EMBL" id="VSWD01000003">
    <property type="protein sequence ID" value="KAK3106473.1"/>
    <property type="molecule type" value="Genomic_DNA"/>
</dbReference>
<accession>A0AA88YS15</accession>
<dbReference type="SUPFAM" id="SSF50249">
    <property type="entry name" value="Nucleic acid-binding proteins"/>
    <property type="match status" value="1"/>
</dbReference>
<proteinExistence type="predicted"/>
<gene>
    <name evidence="1" type="ORF">FSP39_020684</name>
</gene>
<sequence length="352" mass="39855">MAAKRKVLVEDEEEKSQILEYLHNVSQLQTSAKGRKYFHAVIQTTKDEKYRLVAFSPEKHNTYTMAANLNSPVQLKNAKFSPSRNGELEVIVDRSTSLEMVKQKLDFKKKKLDPPQQSILKSLSDLTEENMLVTLNVKLLNFTNEETEVYTRYGAKSVRNAIIADKSGTKTISFWGNIIPSVKQGSFYNLTNVVSKKFDENITLSTTTNTKALQIPIFDEVKEEDVPIQHAENIVITSINVITSYRCSNKSCSATFPIQELKGTFMKCSTCKMKQKVENIIKSTSAKAVCKTETDSNKQILISQQALENYLGEENNELMKDEDALEDHILTVENFRITTGNNREICIKLESA</sequence>
<dbReference type="AlphaFoldDB" id="A0AA88YS15"/>
<comment type="caution">
    <text evidence="1">The sequence shown here is derived from an EMBL/GenBank/DDBJ whole genome shotgun (WGS) entry which is preliminary data.</text>
</comment>
<evidence type="ECO:0000313" key="1">
    <source>
        <dbReference type="EMBL" id="KAK3106473.1"/>
    </source>
</evidence>
<name>A0AA88YS15_PINIB</name>
<evidence type="ECO:0000313" key="2">
    <source>
        <dbReference type="Proteomes" id="UP001186944"/>
    </source>
</evidence>
<dbReference type="Gene3D" id="2.40.50.140">
    <property type="entry name" value="Nucleic acid-binding proteins"/>
    <property type="match status" value="1"/>
</dbReference>
<protein>
    <submittedName>
        <fullName evidence="1">Uncharacterized protein</fullName>
    </submittedName>
</protein>
<organism evidence="1 2">
    <name type="scientific">Pinctada imbricata</name>
    <name type="common">Atlantic pearl-oyster</name>
    <name type="synonym">Pinctada martensii</name>
    <dbReference type="NCBI Taxonomy" id="66713"/>
    <lineage>
        <taxon>Eukaryota</taxon>
        <taxon>Metazoa</taxon>
        <taxon>Spiralia</taxon>
        <taxon>Lophotrochozoa</taxon>
        <taxon>Mollusca</taxon>
        <taxon>Bivalvia</taxon>
        <taxon>Autobranchia</taxon>
        <taxon>Pteriomorphia</taxon>
        <taxon>Pterioida</taxon>
        <taxon>Pterioidea</taxon>
        <taxon>Pteriidae</taxon>
        <taxon>Pinctada</taxon>
    </lineage>
</organism>
<dbReference type="Proteomes" id="UP001186944">
    <property type="component" value="Unassembled WGS sequence"/>
</dbReference>
<reference evidence="1" key="1">
    <citation type="submission" date="2019-08" db="EMBL/GenBank/DDBJ databases">
        <title>The improved chromosome-level genome for the pearl oyster Pinctada fucata martensii using PacBio sequencing and Hi-C.</title>
        <authorList>
            <person name="Zheng Z."/>
        </authorList>
    </citation>
    <scope>NUCLEOTIDE SEQUENCE</scope>
    <source>
        <strain evidence="1">ZZ-2019</strain>
        <tissue evidence="1">Adductor muscle</tissue>
    </source>
</reference>
<keyword evidence="2" id="KW-1185">Reference proteome</keyword>
<dbReference type="InterPro" id="IPR012340">
    <property type="entry name" value="NA-bd_OB-fold"/>
</dbReference>